<dbReference type="Proteomes" id="UP000777440">
    <property type="component" value="Unassembled WGS sequence"/>
</dbReference>
<evidence type="ECO:0000313" key="2">
    <source>
        <dbReference type="Proteomes" id="UP000777440"/>
    </source>
</evidence>
<proteinExistence type="predicted"/>
<sequence>MSDIVKVSGTSVVVPPGLAIPETIEGSLPVDSHDVGALAGAEIVTARCRLEYSRDAGRYEIAFFGLDRFDGSAEITGALWRTVRVHAIVRTVIELALPAWVAAFSQARFRRRDGKLALPHEYKPSDPDGLLLAALTYRVAEITGENPALAVAELLELKQRTATNWIARARDAGYLTSVDHESEARRLSQELWERMPFIPPRTDEEYTASRAIEIEAVKSWRDHQASWRRGADGHD</sequence>
<dbReference type="EMBL" id="JAEUAX010000006">
    <property type="protein sequence ID" value="MBW9110646.1"/>
    <property type="molecule type" value="Genomic_DNA"/>
</dbReference>
<dbReference type="RefSeq" id="WP_220339851.1">
    <property type="nucleotide sequence ID" value="NZ_JAEUAX010000006.1"/>
</dbReference>
<keyword evidence="2" id="KW-1185">Reference proteome</keyword>
<protein>
    <recommendedName>
        <fullName evidence="3">MarR family transcriptional regulator</fullName>
    </recommendedName>
</protein>
<organism evidence="1 2">
    <name type="scientific">Microbacterium ureisolvens</name>
    <dbReference type="NCBI Taxonomy" id="2781186"/>
    <lineage>
        <taxon>Bacteria</taxon>
        <taxon>Bacillati</taxon>
        <taxon>Actinomycetota</taxon>
        <taxon>Actinomycetes</taxon>
        <taxon>Micrococcales</taxon>
        <taxon>Microbacteriaceae</taxon>
        <taxon>Microbacterium</taxon>
    </lineage>
</organism>
<accession>A0ABS7HZ26</accession>
<name>A0ABS7HZ26_9MICO</name>
<comment type="caution">
    <text evidence="1">The sequence shown here is derived from an EMBL/GenBank/DDBJ whole genome shotgun (WGS) entry which is preliminary data.</text>
</comment>
<dbReference type="Pfam" id="PF19720">
    <property type="entry name" value="DUF6214"/>
    <property type="match status" value="1"/>
</dbReference>
<reference evidence="1 2" key="1">
    <citation type="journal article" date="2021" name="MBio">
        <title>Poor Competitiveness of Bradyrhizobium in Pigeon Pea Root Colonization in Indian Soils.</title>
        <authorList>
            <person name="Chalasani D."/>
            <person name="Basu A."/>
            <person name="Pullabhotla S.V.S.R.N."/>
            <person name="Jorrin B."/>
            <person name="Neal A.L."/>
            <person name="Poole P.S."/>
            <person name="Podile A.R."/>
            <person name="Tkacz A."/>
        </authorList>
    </citation>
    <scope>NUCLEOTIDE SEQUENCE [LARGE SCALE GENOMIC DNA]</scope>
    <source>
        <strain evidence="1 2">HU12</strain>
    </source>
</reference>
<gene>
    <name evidence="1" type="ORF">JNB61_12760</name>
</gene>
<evidence type="ECO:0000313" key="1">
    <source>
        <dbReference type="EMBL" id="MBW9110646.1"/>
    </source>
</evidence>
<evidence type="ECO:0008006" key="3">
    <source>
        <dbReference type="Google" id="ProtNLM"/>
    </source>
</evidence>
<dbReference type="InterPro" id="IPR046186">
    <property type="entry name" value="DUF6214"/>
</dbReference>